<keyword evidence="3" id="KW-0272">Extracellular matrix</keyword>
<feature type="non-terminal residue" evidence="12">
    <location>
        <position position="114"/>
    </location>
</feature>
<evidence type="ECO:0000256" key="5">
    <source>
        <dbReference type="ARBA" id="ARBA00022737"/>
    </source>
</evidence>
<dbReference type="GO" id="GO:0007411">
    <property type="term" value="P:axon guidance"/>
    <property type="evidence" value="ECO:0007669"/>
    <property type="project" value="TreeGrafter"/>
</dbReference>
<dbReference type="GO" id="GO:0005604">
    <property type="term" value="C:basement membrane"/>
    <property type="evidence" value="ECO:0007669"/>
    <property type="project" value="UniProtKB-SubCell"/>
</dbReference>
<dbReference type="SMART" id="SM00180">
    <property type="entry name" value="EGF_Lam"/>
    <property type="match status" value="2"/>
</dbReference>
<dbReference type="GO" id="GO:0009887">
    <property type="term" value="P:animal organ morphogenesis"/>
    <property type="evidence" value="ECO:0007669"/>
    <property type="project" value="TreeGrafter"/>
</dbReference>
<dbReference type="Pfam" id="PF00053">
    <property type="entry name" value="EGF_laminin"/>
    <property type="match status" value="1"/>
</dbReference>
<gene>
    <name evidence="12" type="primary">Lama3</name>
    <name evidence="12" type="ORF">NOTORN_R10090</name>
</gene>
<dbReference type="CDD" id="cd00055">
    <property type="entry name" value="EGF_Lam"/>
    <property type="match status" value="1"/>
</dbReference>
<keyword evidence="4" id="KW-0732">Signal</keyword>
<keyword evidence="5" id="KW-0677">Repeat</keyword>
<evidence type="ECO:0000256" key="10">
    <source>
        <dbReference type="PROSITE-ProRule" id="PRU00460"/>
    </source>
</evidence>
<feature type="non-terminal residue" evidence="12">
    <location>
        <position position="1"/>
    </location>
</feature>
<dbReference type="InterPro" id="IPR056863">
    <property type="entry name" value="LMN_ATRN_NET-like_EGF"/>
</dbReference>
<dbReference type="GO" id="GO:0005201">
    <property type="term" value="F:extracellular matrix structural constituent"/>
    <property type="evidence" value="ECO:0007669"/>
    <property type="project" value="TreeGrafter"/>
</dbReference>
<organism evidence="12 13">
    <name type="scientific">Nothoprocta ornata</name>
    <dbReference type="NCBI Taxonomy" id="83376"/>
    <lineage>
        <taxon>Eukaryota</taxon>
        <taxon>Metazoa</taxon>
        <taxon>Chordata</taxon>
        <taxon>Craniata</taxon>
        <taxon>Vertebrata</taxon>
        <taxon>Euteleostomi</taxon>
        <taxon>Archelosauria</taxon>
        <taxon>Archosauria</taxon>
        <taxon>Dinosauria</taxon>
        <taxon>Saurischia</taxon>
        <taxon>Theropoda</taxon>
        <taxon>Coelurosauria</taxon>
        <taxon>Aves</taxon>
        <taxon>Palaeognathae</taxon>
        <taxon>Tinamiformes</taxon>
        <taxon>Tinamidae</taxon>
        <taxon>Nothoprocta</taxon>
    </lineage>
</organism>
<evidence type="ECO:0000256" key="9">
    <source>
        <dbReference type="ARBA" id="ARBA00023292"/>
    </source>
</evidence>
<keyword evidence="6" id="KW-0084">Basement membrane</keyword>
<dbReference type="InterPro" id="IPR002049">
    <property type="entry name" value="LE_dom"/>
</dbReference>
<evidence type="ECO:0000256" key="2">
    <source>
        <dbReference type="ARBA" id="ARBA00022525"/>
    </source>
</evidence>
<feature type="domain" description="Laminin EGF-like" evidence="11">
    <location>
        <begin position="72"/>
        <end position="114"/>
    </location>
</feature>
<sequence length="114" mass="12272">ACNCYGHATDCYYDAGVDQRQESLNIHGRYEGGGVCINCQHNTAGVNCEKCAEGYYRPYGVPVSAPHGCIPCSCNLEHSEGCEEGSGRCCCKQNFQGESCEQCADGFYGFPSCV</sequence>
<evidence type="ECO:0000256" key="4">
    <source>
        <dbReference type="ARBA" id="ARBA00022729"/>
    </source>
</evidence>
<evidence type="ECO:0000256" key="1">
    <source>
        <dbReference type="ARBA" id="ARBA00004302"/>
    </source>
</evidence>
<keyword evidence="9 10" id="KW-0424">Laminin EGF-like domain</keyword>
<dbReference type="PANTHER" id="PTHR10574">
    <property type="entry name" value="NETRIN/LAMININ-RELATED"/>
    <property type="match status" value="1"/>
</dbReference>
<evidence type="ECO:0000256" key="6">
    <source>
        <dbReference type="ARBA" id="ARBA00022869"/>
    </source>
</evidence>
<dbReference type="EMBL" id="VZSH01000187">
    <property type="protein sequence ID" value="NWY04326.1"/>
    <property type="molecule type" value="Genomic_DNA"/>
</dbReference>
<dbReference type="InterPro" id="IPR050440">
    <property type="entry name" value="Laminin/Netrin_ECM"/>
</dbReference>
<dbReference type="GO" id="GO:0005576">
    <property type="term" value="C:extracellular region"/>
    <property type="evidence" value="ECO:0007669"/>
    <property type="project" value="UniProtKB-ARBA"/>
</dbReference>
<dbReference type="PROSITE" id="PS01248">
    <property type="entry name" value="EGF_LAM_1"/>
    <property type="match status" value="2"/>
</dbReference>
<dbReference type="PROSITE" id="PS50027">
    <property type="entry name" value="EGF_LAM_2"/>
    <property type="match status" value="1"/>
</dbReference>
<evidence type="ECO:0000256" key="7">
    <source>
        <dbReference type="ARBA" id="ARBA00023157"/>
    </source>
</evidence>
<dbReference type="FunFam" id="2.10.25.10:FF:000069">
    <property type="entry name" value="Laminin subunit alpha 1"/>
    <property type="match status" value="1"/>
</dbReference>
<feature type="disulfide bond" evidence="10">
    <location>
        <begin position="91"/>
        <end position="100"/>
    </location>
</feature>
<proteinExistence type="predicted"/>
<dbReference type="Proteomes" id="UP000531938">
    <property type="component" value="Unassembled WGS sequence"/>
</dbReference>
<reference evidence="12 13" key="1">
    <citation type="submission" date="2019-09" db="EMBL/GenBank/DDBJ databases">
        <title>Bird 10,000 Genomes (B10K) Project - Family phase.</title>
        <authorList>
            <person name="Zhang G."/>
        </authorList>
    </citation>
    <scope>NUCLEOTIDE SEQUENCE [LARGE SCALE GENOMIC DNA]</scope>
    <source>
        <strain evidence="12">B10K-MSB-03</strain>
    </source>
</reference>
<dbReference type="GO" id="GO:0009888">
    <property type="term" value="P:tissue development"/>
    <property type="evidence" value="ECO:0007669"/>
    <property type="project" value="TreeGrafter"/>
</dbReference>
<keyword evidence="13" id="KW-1185">Reference proteome</keyword>
<dbReference type="Pfam" id="PF24973">
    <property type="entry name" value="EGF_LMN_ATRN"/>
    <property type="match status" value="1"/>
</dbReference>
<keyword evidence="7 10" id="KW-1015">Disulfide bond</keyword>
<dbReference type="AlphaFoldDB" id="A0A7K7B7D6"/>
<accession>A0A7K7B7D6</accession>
<comment type="subcellular location">
    <subcellularLocation>
        <location evidence="1">Secreted</location>
        <location evidence="1">Extracellular space</location>
        <location evidence="1">Extracellular matrix</location>
        <location evidence="1">Basement membrane</location>
    </subcellularLocation>
</comment>
<dbReference type="PANTHER" id="PTHR10574:SF285">
    <property type="entry name" value="LAMININ SUBUNIT ALPHA-3"/>
    <property type="match status" value="1"/>
</dbReference>
<keyword evidence="2" id="KW-0964">Secreted</keyword>
<evidence type="ECO:0000259" key="11">
    <source>
        <dbReference type="PROSITE" id="PS50027"/>
    </source>
</evidence>
<comment type="caution">
    <text evidence="12">The sequence shown here is derived from an EMBL/GenBank/DDBJ whole genome shotgun (WGS) entry which is preliminary data.</text>
</comment>
<dbReference type="Gene3D" id="2.10.25.10">
    <property type="entry name" value="Laminin"/>
    <property type="match status" value="2"/>
</dbReference>
<name>A0A7K7B7D6_9AVES</name>
<keyword evidence="8" id="KW-0325">Glycoprotein</keyword>
<evidence type="ECO:0000256" key="3">
    <source>
        <dbReference type="ARBA" id="ARBA00022530"/>
    </source>
</evidence>
<evidence type="ECO:0000313" key="13">
    <source>
        <dbReference type="Proteomes" id="UP000531938"/>
    </source>
</evidence>
<evidence type="ECO:0000256" key="8">
    <source>
        <dbReference type="ARBA" id="ARBA00023180"/>
    </source>
</evidence>
<protein>
    <submittedName>
        <fullName evidence="12">LAMA3 protein</fullName>
    </submittedName>
</protein>
<dbReference type="SUPFAM" id="SSF57196">
    <property type="entry name" value="EGF/Laminin"/>
    <property type="match status" value="2"/>
</dbReference>
<evidence type="ECO:0000313" key="12">
    <source>
        <dbReference type="EMBL" id="NWY04326.1"/>
    </source>
</evidence>
<comment type="caution">
    <text evidence="10">Lacks conserved residue(s) required for the propagation of feature annotation.</text>
</comment>